<evidence type="ECO:0000313" key="2">
    <source>
        <dbReference type="EMBL" id="KAK0614670.1"/>
    </source>
</evidence>
<gene>
    <name evidence="2" type="ORF">B0T14DRAFT_499889</name>
</gene>
<dbReference type="EMBL" id="JAULSU010000006">
    <property type="protein sequence ID" value="KAK0614670.1"/>
    <property type="molecule type" value="Genomic_DNA"/>
</dbReference>
<feature type="transmembrane region" description="Helical" evidence="1">
    <location>
        <begin position="114"/>
        <end position="136"/>
    </location>
</feature>
<keyword evidence="1" id="KW-0472">Membrane</keyword>
<feature type="transmembrane region" description="Helical" evidence="1">
    <location>
        <begin position="385"/>
        <end position="408"/>
    </location>
</feature>
<organism evidence="2 3">
    <name type="scientific">Immersiella caudata</name>
    <dbReference type="NCBI Taxonomy" id="314043"/>
    <lineage>
        <taxon>Eukaryota</taxon>
        <taxon>Fungi</taxon>
        <taxon>Dikarya</taxon>
        <taxon>Ascomycota</taxon>
        <taxon>Pezizomycotina</taxon>
        <taxon>Sordariomycetes</taxon>
        <taxon>Sordariomycetidae</taxon>
        <taxon>Sordariales</taxon>
        <taxon>Lasiosphaeriaceae</taxon>
        <taxon>Immersiella</taxon>
    </lineage>
</organism>
<evidence type="ECO:0000256" key="1">
    <source>
        <dbReference type="SAM" id="Phobius"/>
    </source>
</evidence>
<dbReference type="Proteomes" id="UP001175000">
    <property type="component" value="Unassembled WGS sequence"/>
</dbReference>
<feature type="transmembrane region" description="Helical" evidence="1">
    <location>
        <begin position="303"/>
        <end position="324"/>
    </location>
</feature>
<comment type="caution">
    <text evidence="2">The sequence shown here is derived from an EMBL/GenBank/DDBJ whole genome shotgun (WGS) entry which is preliminary data.</text>
</comment>
<feature type="transmembrane region" description="Helical" evidence="1">
    <location>
        <begin position="245"/>
        <end position="265"/>
    </location>
</feature>
<evidence type="ECO:0000313" key="3">
    <source>
        <dbReference type="Proteomes" id="UP001175000"/>
    </source>
</evidence>
<protein>
    <submittedName>
        <fullName evidence="2">Uncharacterized protein</fullName>
    </submittedName>
</protein>
<feature type="transmembrane region" description="Helical" evidence="1">
    <location>
        <begin position="345"/>
        <end position="365"/>
    </location>
</feature>
<dbReference type="AlphaFoldDB" id="A0AA39WG01"/>
<proteinExistence type="predicted"/>
<keyword evidence="1" id="KW-0812">Transmembrane</keyword>
<keyword evidence="1" id="KW-1133">Transmembrane helix</keyword>
<sequence length="484" mass="54296">MSAISSTTVPTATGQPLSWAAPAITEFNFSRNCTAAGMWAAAEEVQFLPTLWYIRNSLPEDLIPVPTDYQILEWFTSDVVYGNETVYTIMRNSAVENCRYETCEALDWEGIADLAGIGMVITYFLEAIITTILFALMSLDHHITGKSHVGNFIVRLGLPKLHIPYRLSAAMHGSLDQFLNSAIVFALSMLAASAFENSYSNLTGGEYTTVYATLLSVLLPLFTVFPVAILQAASRGTLRRSNLRVAIWLLMIVLSVVVCVVAFNASRLLTHTEGGGFYKMLSPQQNFERWCAPSEKEFSVRPALYIGAGTFAFTSVFWFVVVRSRRVLWIPAFGPHRGLNKVREVWWLVVAGLNFIGMWAYLALFTEYRRLIVQRAGYSQQDTRWSVGQVLTLFTWAPVVVDFLYILILGPKEGLEGRISNQWDIVPSEKKESDTASSTNKGGMDKVPLVHDFDMSFPSPDFRYSYPSPKEDAYLMNQRSRGTY</sequence>
<keyword evidence="3" id="KW-1185">Reference proteome</keyword>
<feature type="transmembrane region" description="Helical" evidence="1">
    <location>
        <begin position="178"/>
        <end position="195"/>
    </location>
</feature>
<accession>A0AA39WG01</accession>
<name>A0AA39WG01_9PEZI</name>
<reference evidence="2" key="1">
    <citation type="submission" date="2023-06" db="EMBL/GenBank/DDBJ databases">
        <title>Genome-scale phylogeny and comparative genomics of the fungal order Sordariales.</title>
        <authorList>
            <consortium name="Lawrence Berkeley National Laboratory"/>
            <person name="Hensen N."/>
            <person name="Bonometti L."/>
            <person name="Westerberg I."/>
            <person name="Brannstrom I.O."/>
            <person name="Guillou S."/>
            <person name="Cros-Aarteil S."/>
            <person name="Calhoun S."/>
            <person name="Haridas S."/>
            <person name="Kuo A."/>
            <person name="Mondo S."/>
            <person name="Pangilinan J."/>
            <person name="Riley R."/>
            <person name="Labutti K."/>
            <person name="Andreopoulos B."/>
            <person name="Lipzen A."/>
            <person name="Chen C."/>
            <person name="Yanf M."/>
            <person name="Daum C."/>
            <person name="Ng V."/>
            <person name="Clum A."/>
            <person name="Steindorff A."/>
            <person name="Ohm R."/>
            <person name="Martin F."/>
            <person name="Silar P."/>
            <person name="Natvig D."/>
            <person name="Lalanne C."/>
            <person name="Gautier V."/>
            <person name="Ament-Velasquez S.L."/>
            <person name="Kruys A."/>
            <person name="Hutchinson M.I."/>
            <person name="Powell A.J."/>
            <person name="Barry K."/>
            <person name="Miller A.N."/>
            <person name="Grigoriev I.V."/>
            <person name="Debuchy R."/>
            <person name="Gladieux P."/>
            <person name="Thoren M.H."/>
            <person name="Johannesson H."/>
        </authorList>
    </citation>
    <scope>NUCLEOTIDE SEQUENCE</scope>
    <source>
        <strain evidence="2">CBS 606.72</strain>
    </source>
</reference>
<feature type="transmembrane region" description="Helical" evidence="1">
    <location>
        <begin position="210"/>
        <end position="233"/>
    </location>
</feature>